<reference evidence="2 3" key="1">
    <citation type="submission" date="2015-08" db="EMBL/GenBank/DDBJ databases">
        <title>Next Generation Sequencing and Analysis of the Genome of Puccinia sorghi L Schw, the Causal Agent of Maize Common Rust.</title>
        <authorList>
            <person name="Rochi L."/>
            <person name="Burguener G."/>
            <person name="Darino M."/>
            <person name="Turjanski A."/>
            <person name="Kreff E."/>
            <person name="Dieguez M.J."/>
            <person name="Sacco F."/>
        </authorList>
    </citation>
    <scope>NUCLEOTIDE SEQUENCE [LARGE SCALE GENOMIC DNA]</scope>
    <source>
        <strain evidence="2 3">RO10H11247</strain>
    </source>
</reference>
<gene>
    <name evidence="2" type="ORF">VP01_3011g2</name>
</gene>
<comment type="caution">
    <text evidence="2">The sequence shown here is derived from an EMBL/GenBank/DDBJ whole genome shotgun (WGS) entry which is preliminary data.</text>
</comment>
<evidence type="ECO:0000256" key="1">
    <source>
        <dbReference type="SAM" id="MobiDB-lite"/>
    </source>
</evidence>
<dbReference type="VEuPathDB" id="FungiDB:VP01_3011g2"/>
<protein>
    <submittedName>
        <fullName evidence="2">Uncharacterized protein</fullName>
    </submittedName>
</protein>
<keyword evidence="3" id="KW-1185">Reference proteome</keyword>
<evidence type="ECO:0000313" key="3">
    <source>
        <dbReference type="Proteomes" id="UP000037035"/>
    </source>
</evidence>
<accession>A0A0L6V077</accession>
<proteinExistence type="predicted"/>
<dbReference type="EMBL" id="LAVV01007960">
    <property type="protein sequence ID" value="KNZ54198.1"/>
    <property type="molecule type" value="Genomic_DNA"/>
</dbReference>
<name>A0A0L6V077_9BASI</name>
<feature type="region of interest" description="Disordered" evidence="1">
    <location>
        <begin position="1"/>
        <end position="39"/>
    </location>
</feature>
<dbReference type="OrthoDB" id="2414509at2759"/>
<sequence>MLKKETPKPTKPHTKKPAIQRDSKKNKVNNSSEDDAADITEDDLELGRLLLFVVRPNINLTPPQMKDQFNTYKGKYKKFQTKSISMGFGLTNEDQKGESFLSMRILKACVDAQADNKTTKSSTSEPK</sequence>
<dbReference type="AlphaFoldDB" id="A0A0L6V077"/>
<evidence type="ECO:0000313" key="2">
    <source>
        <dbReference type="EMBL" id="KNZ54198.1"/>
    </source>
</evidence>
<dbReference type="Proteomes" id="UP000037035">
    <property type="component" value="Unassembled WGS sequence"/>
</dbReference>
<organism evidence="2 3">
    <name type="scientific">Puccinia sorghi</name>
    <dbReference type="NCBI Taxonomy" id="27349"/>
    <lineage>
        <taxon>Eukaryota</taxon>
        <taxon>Fungi</taxon>
        <taxon>Dikarya</taxon>
        <taxon>Basidiomycota</taxon>
        <taxon>Pucciniomycotina</taxon>
        <taxon>Pucciniomycetes</taxon>
        <taxon>Pucciniales</taxon>
        <taxon>Pucciniaceae</taxon>
        <taxon>Puccinia</taxon>
    </lineage>
</organism>